<dbReference type="Proteomes" id="UP000663829">
    <property type="component" value="Unassembled WGS sequence"/>
</dbReference>
<sequence>LKEDNNGKILRNKYVTADNLDIVIRNQRIESTESFTYLGCLREKDKWREIINIQVKTIPPQTKLKDIVHKYKERAENRRLEETTGIKQRKVTEMLVKKRYILIDFLVLRPHNKMSDSYLWSHFDVLKWLKSFIKNETVIESFQDQLDDEIFHFQNNNNDDNDDTSQNQPSTASAVFTAFIDNDNDDILYDDNQKSDEVVSPKQRETTTIESVQKHHQPQQAKKGRYKQALSTDESDDGLNENNIEQQTTTASLAQRTNTKETNRGGSCAWRWKKIDGRTERR</sequence>
<comment type="caution">
    <text evidence="2">The sequence shown here is derived from an EMBL/GenBank/DDBJ whole genome shotgun (WGS) entry which is preliminary data.</text>
</comment>
<gene>
    <name evidence="2" type="ORF">GPM918_LOCUS37032</name>
    <name evidence="3" type="ORF">SRO942_LOCUS37789</name>
</gene>
<protein>
    <submittedName>
        <fullName evidence="2">Uncharacterized protein</fullName>
    </submittedName>
</protein>
<dbReference type="EMBL" id="CAJOBC010088548">
    <property type="protein sequence ID" value="CAF4370038.1"/>
    <property type="molecule type" value="Genomic_DNA"/>
</dbReference>
<proteinExistence type="predicted"/>
<reference evidence="2" key="1">
    <citation type="submission" date="2021-02" db="EMBL/GenBank/DDBJ databases">
        <authorList>
            <person name="Nowell W R."/>
        </authorList>
    </citation>
    <scope>NUCLEOTIDE SEQUENCE</scope>
</reference>
<dbReference type="EMBL" id="CAJNOQ010023012">
    <property type="protein sequence ID" value="CAF1509147.1"/>
    <property type="molecule type" value="Genomic_DNA"/>
</dbReference>
<evidence type="ECO:0000313" key="3">
    <source>
        <dbReference type="EMBL" id="CAF4370038.1"/>
    </source>
</evidence>
<evidence type="ECO:0000313" key="2">
    <source>
        <dbReference type="EMBL" id="CAF1509147.1"/>
    </source>
</evidence>
<dbReference type="Proteomes" id="UP000681722">
    <property type="component" value="Unassembled WGS sequence"/>
</dbReference>
<feature type="compositionally biased region" description="Basic and acidic residues" evidence="1">
    <location>
        <begin position="192"/>
        <end position="207"/>
    </location>
</feature>
<organism evidence="2 4">
    <name type="scientific">Didymodactylos carnosus</name>
    <dbReference type="NCBI Taxonomy" id="1234261"/>
    <lineage>
        <taxon>Eukaryota</taxon>
        <taxon>Metazoa</taxon>
        <taxon>Spiralia</taxon>
        <taxon>Gnathifera</taxon>
        <taxon>Rotifera</taxon>
        <taxon>Eurotatoria</taxon>
        <taxon>Bdelloidea</taxon>
        <taxon>Philodinida</taxon>
        <taxon>Philodinidae</taxon>
        <taxon>Didymodactylos</taxon>
    </lineage>
</organism>
<feature type="non-terminal residue" evidence="2">
    <location>
        <position position="1"/>
    </location>
</feature>
<feature type="compositionally biased region" description="Polar residues" evidence="1">
    <location>
        <begin position="240"/>
        <end position="257"/>
    </location>
</feature>
<keyword evidence="4" id="KW-1185">Reference proteome</keyword>
<feature type="compositionally biased region" description="Basic residues" evidence="1">
    <location>
        <begin position="214"/>
        <end position="226"/>
    </location>
</feature>
<feature type="region of interest" description="Disordered" evidence="1">
    <location>
        <begin position="192"/>
        <end position="282"/>
    </location>
</feature>
<name>A0A815TYG4_9BILA</name>
<dbReference type="AlphaFoldDB" id="A0A815TYG4"/>
<evidence type="ECO:0000313" key="4">
    <source>
        <dbReference type="Proteomes" id="UP000663829"/>
    </source>
</evidence>
<feature type="compositionally biased region" description="Basic and acidic residues" evidence="1">
    <location>
        <begin position="273"/>
        <end position="282"/>
    </location>
</feature>
<evidence type="ECO:0000256" key="1">
    <source>
        <dbReference type="SAM" id="MobiDB-lite"/>
    </source>
</evidence>
<accession>A0A815TYG4</accession>